<dbReference type="PROSITE" id="PS50853">
    <property type="entry name" value="FN3"/>
    <property type="match status" value="1"/>
</dbReference>
<dbReference type="InterPro" id="IPR003599">
    <property type="entry name" value="Ig_sub"/>
</dbReference>
<dbReference type="PANTHER" id="PTHR44170">
    <property type="entry name" value="PROTEIN SIDEKICK"/>
    <property type="match status" value="1"/>
</dbReference>
<organism evidence="3">
    <name type="scientific">Cyprideis torosa</name>
    <dbReference type="NCBI Taxonomy" id="163714"/>
    <lineage>
        <taxon>Eukaryota</taxon>
        <taxon>Metazoa</taxon>
        <taxon>Ecdysozoa</taxon>
        <taxon>Arthropoda</taxon>
        <taxon>Crustacea</taxon>
        <taxon>Oligostraca</taxon>
        <taxon>Ostracoda</taxon>
        <taxon>Podocopa</taxon>
        <taxon>Podocopida</taxon>
        <taxon>Cytherocopina</taxon>
        <taxon>Cytheroidea</taxon>
        <taxon>Cytherideidae</taxon>
        <taxon>Cyprideis</taxon>
    </lineage>
</organism>
<dbReference type="InterPro" id="IPR003961">
    <property type="entry name" value="FN3_dom"/>
</dbReference>
<dbReference type="InterPro" id="IPR003598">
    <property type="entry name" value="Ig_sub2"/>
</dbReference>
<dbReference type="InterPro" id="IPR013098">
    <property type="entry name" value="Ig_I-set"/>
</dbReference>
<accession>A0A7R8W5H6</accession>
<dbReference type="InterPro" id="IPR013783">
    <property type="entry name" value="Ig-like_fold"/>
</dbReference>
<dbReference type="SUPFAM" id="SSF48726">
    <property type="entry name" value="Immunoglobulin"/>
    <property type="match status" value="2"/>
</dbReference>
<dbReference type="GO" id="GO:0030154">
    <property type="term" value="P:cell differentiation"/>
    <property type="evidence" value="ECO:0007669"/>
    <property type="project" value="UniProtKB-ARBA"/>
</dbReference>
<dbReference type="EMBL" id="OB660439">
    <property type="protein sequence ID" value="CAD7224779.1"/>
    <property type="molecule type" value="Genomic_DNA"/>
</dbReference>
<dbReference type="CDD" id="cd00063">
    <property type="entry name" value="FN3"/>
    <property type="match status" value="1"/>
</dbReference>
<dbReference type="InterPro" id="IPR036116">
    <property type="entry name" value="FN3_sf"/>
</dbReference>
<dbReference type="PROSITE" id="PS50835">
    <property type="entry name" value="IG_LIKE"/>
    <property type="match status" value="2"/>
</dbReference>
<dbReference type="OrthoDB" id="114660at2759"/>
<evidence type="ECO:0000313" key="3">
    <source>
        <dbReference type="EMBL" id="CAD7224779.1"/>
    </source>
</evidence>
<dbReference type="InterPro" id="IPR007110">
    <property type="entry name" value="Ig-like_dom"/>
</dbReference>
<proteinExistence type="predicted"/>
<evidence type="ECO:0000256" key="2">
    <source>
        <dbReference type="ARBA" id="ARBA00023157"/>
    </source>
</evidence>
<reference evidence="3" key="1">
    <citation type="submission" date="2020-11" db="EMBL/GenBank/DDBJ databases">
        <authorList>
            <person name="Tran Van P."/>
        </authorList>
    </citation>
    <scope>NUCLEOTIDE SEQUENCE</scope>
</reference>
<gene>
    <name evidence="3" type="ORF">CTOB1V02_LOCUS2732</name>
</gene>
<dbReference type="Gene3D" id="2.60.40.10">
    <property type="entry name" value="Immunoglobulins"/>
    <property type="match status" value="2"/>
</dbReference>
<dbReference type="SUPFAM" id="SSF49265">
    <property type="entry name" value="Fibronectin type III"/>
    <property type="match status" value="1"/>
</dbReference>
<protein>
    <submittedName>
        <fullName evidence="3">Uncharacterized protein</fullName>
    </submittedName>
</protein>
<evidence type="ECO:0000256" key="1">
    <source>
        <dbReference type="ARBA" id="ARBA00022737"/>
    </source>
</evidence>
<dbReference type="GO" id="GO:0098609">
    <property type="term" value="P:cell-cell adhesion"/>
    <property type="evidence" value="ECO:0007669"/>
    <property type="project" value="TreeGrafter"/>
</dbReference>
<dbReference type="GO" id="GO:0009653">
    <property type="term" value="P:anatomical structure morphogenesis"/>
    <property type="evidence" value="ECO:0007669"/>
    <property type="project" value="UniProtKB-ARBA"/>
</dbReference>
<name>A0A7R8W5H6_9CRUS</name>
<dbReference type="Pfam" id="PF07679">
    <property type="entry name" value="I-set"/>
    <property type="match status" value="1"/>
</dbReference>
<dbReference type="AlphaFoldDB" id="A0A7R8W5H6"/>
<dbReference type="SMART" id="SM00060">
    <property type="entry name" value="FN3"/>
    <property type="match status" value="2"/>
</dbReference>
<dbReference type="PANTHER" id="PTHR44170:SF54">
    <property type="entry name" value="FI24025P1"/>
    <property type="match status" value="1"/>
</dbReference>
<keyword evidence="2" id="KW-1015">Disulfide bond</keyword>
<dbReference type="SMART" id="SM00408">
    <property type="entry name" value="IGc2"/>
    <property type="match status" value="1"/>
</dbReference>
<dbReference type="InterPro" id="IPR036179">
    <property type="entry name" value="Ig-like_dom_sf"/>
</dbReference>
<dbReference type="SMART" id="SM00409">
    <property type="entry name" value="IG"/>
    <property type="match status" value="2"/>
</dbReference>
<sequence>MASLQSYPTVTATASILCGLMLMLPGRVVSSNQLVNFIEEPGDLLLLPGQTGWLYCRVDVYGAKITWLSNGVPRFHDQKSFGADGSQISINGSRSTGMDSWQCAAEVPGWGTVLSRKNLVRFVHLLSFKTEPQDQQVIAGNVARFKCSVNKFPEAEITWLKDDEILKWDTERMTSLTTGTLEIDNFNVRDIGCYHCNASFGGTTVSSRKGCVTVLTPSFGSNSPIKFIAEPRDISARYGKVMNYASNLKADPTDSNYGSVDFRWDGPTDEKSKKFLIGYHFEYGCCREEVDRKKWTRSRPDHEEYRSCSQSNEGVDRWLNLHRLSRLKTTLTHVQTAFQPGDTKCLGRVRAMTMNGIEAWSDWVSYPPEALNETDVPDPPSNLHVTVTWEEGWKRGNNVSISWSPPENQTFWVRSYVVEWMQWDEDYKKDSRKRQRLWPTQLEFQLSIDETSYSEISVKASNLAGESTAILIHVNIRFHDTIFFTMESQSSPSWNLPDSPLKRVEVVLDSDDRGVLSWSFVIATRSWRAFRQEHMLLLHSVLSLLDQPEHFVRIGFFTPVPALQLIQDRSGLPPTSLSISPPFIFASHSFQRWEWSAVIRVLGCYITLRD</sequence>
<keyword evidence="1" id="KW-0677">Repeat</keyword>